<organism evidence="6">
    <name type="scientific">Candidatus Tenderia electrophaga</name>
    <dbReference type="NCBI Taxonomy" id="1748243"/>
    <lineage>
        <taxon>Bacteria</taxon>
        <taxon>Pseudomonadati</taxon>
        <taxon>Pseudomonadota</taxon>
        <taxon>Gammaproteobacteria</taxon>
        <taxon>Candidatus Tenderiales</taxon>
        <taxon>Candidatus Tenderiaceae</taxon>
        <taxon>Candidatus Tenderia</taxon>
    </lineage>
</organism>
<dbReference type="Proteomes" id="UP000885832">
    <property type="component" value="Unassembled WGS sequence"/>
</dbReference>
<comment type="similarity">
    <text evidence="4">Belongs to the BamE family.</text>
</comment>
<dbReference type="PANTHER" id="PTHR37482:SF1">
    <property type="entry name" value="OUTER MEMBRANE PROTEIN ASSEMBLY FACTOR BAME"/>
    <property type="match status" value="1"/>
</dbReference>
<dbReference type="Pfam" id="PF04355">
    <property type="entry name" value="BamE"/>
    <property type="match status" value="1"/>
</dbReference>
<dbReference type="InterPro" id="IPR037873">
    <property type="entry name" value="BamE-like"/>
</dbReference>
<accession>A0A832J6U9</accession>
<dbReference type="AlphaFoldDB" id="A0A832J6U9"/>
<comment type="subcellular location">
    <subcellularLocation>
        <location evidence="4">Cell outer membrane</location>
        <topology evidence="4">Lipid-anchor</topology>
    </subcellularLocation>
</comment>
<evidence type="ECO:0000256" key="4">
    <source>
        <dbReference type="HAMAP-Rule" id="MF_00925"/>
    </source>
</evidence>
<comment type="caution">
    <text evidence="6">The sequence shown here is derived from an EMBL/GenBank/DDBJ whole genome shotgun (WGS) entry which is preliminary data.</text>
</comment>
<dbReference type="Gene3D" id="3.30.1450.10">
    <property type="match status" value="1"/>
</dbReference>
<evidence type="ECO:0000313" key="6">
    <source>
        <dbReference type="EMBL" id="HHJ80981.1"/>
    </source>
</evidence>
<comment type="subunit">
    <text evidence="4">Part of the Bam complex.</text>
</comment>
<feature type="domain" description="Outer membrane protein assembly factor BamE" evidence="5">
    <location>
        <begin position="28"/>
        <end position="97"/>
    </location>
</feature>
<evidence type="ECO:0000256" key="1">
    <source>
        <dbReference type="ARBA" id="ARBA00022729"/>
    </source>
</evidence>
<name>A0A832J6U9_9GAMM</name>
<evidence type="ECO:0000256" key="3">
    <source>
        <dbReference type="ARBA" id="ARBA00023237"/>
    </source>
</evidence>
<gene>
    <name evidence="4" type="primary">bamE</name>
    <name evidence="6" type="ORF">ENJ65_05045</name>
</gene>
<keyword evidence="1 4" id="KW-0732">Signal</keyword>
<dbReference type="GO" id="GO:1990063">
    <property type="term" value="C:Bam protein complex"/>
    <property type="evidence" value="ECO:0007669"/>
    <property type="project" value="TreeGrafter"/>
</dbReference>
<keyword evidence="3 4" id="KW-0998">Cell outer membrane</keyword>
<comment type="function">
    <text evidence="4">Part of the outer membrane protein assembly complex, which is involved in assembly and insertion of beta-barrel proteins into the outer membrane.</text>
</comment>
<dbReference type="InterPro" id="IPR007450">
    <property type="entry name" value="BamE_dom"/>
</dbReference>
<reference evidence="6" key="1">
    <citation type="journal article" date="2020" name="mSystems">
        <title>Genome- and Community-Level Interaction Insights into Carbon Utilization and Element Cycling Functions of Hydrothermarchaeota in Hydrothermal Sediment.</title>
        <authorList>
            <person name="Zhou Z."/>
            <person name="Liu Y."/>
            <person name="Xu W."/>
            <person name="Pan J."/>
            <person name="Luo Z.H."/>
            <person name="Li M."/>
        </authorList>
    </citation>
    <scope>NUCLEOTIDE SEQUENCE [LARGE SCALE GENOMIC DNA]</scope>
    <source>
        <strain evidence="6">HyVt-505</strain>
    </source>
</reference>
<dbReference type="PROSITE" id="PS51257">
    <property type="entry name" value="PROKAR_LIPOPROTEIN"/>
    <property type="match status" value="1"/>
</dbReference>
<keyword evidence="4" id="KW-0449">Lipoprotein</keyword>
<sequence length="105" mass="12028">MQKLLISISLCASLLLGCSPHKLEIQQGNMITADMLEKLAVGMSKNQVRFILGSPQLTDPFHPNRWDYLYSLRENDIETEHKHLVLYFENETLSKIEAKTPNLTN</sequence>
<evidence type="ECO:0000259" key="5">
    <source>
        <dbReference type="Pfam" id="PF04355"/>
    </source>
</evidence>
<dbReference type="PANTHER" id="PTHR37482">
    <property type="entry name" value="OUTER MEMBRANE PROTEIN ASSEMBLY FACTOR BAME"/>
    <property type="match status" value="1"/>
</dbReference>
<dbReference type="GO" id="GO:0043165">
    <property type="term" value="P:Gram-negative-bacterium-type cell outer membrane assembly"/>
    <property type="evidence" value="ECO:0007669"/>
    <property type="project" value="UniProtKB-UniRule"/>
</dbReference>
<keyword evidence="2 4" id="KW-0472">Membrane</keyword>
<dbReference type="GO" id="GO:0051205">
    <property type="term" value="P:protein insertion into membrane"/>
    <property type="evidence" value="ECO:0007669"/>
    <property type="project" value="UniProtKB-UniRule"/>
</dbReference>
<dbReference type="GO" id="GO:0030674">
    <property type="term" value="F:protein-macromolecule adaptor activity"/>
    <property type="evidence" value="ECO:0007669"/>
    <property type="project" value="TreeGrafter"/>
</dbReference>
<dbReference type="HAMAP" id="MF_00925">
    <property type="entry name" value="OM_assembly_BamE"/>
    <property type="match status" value="1"/>
</dbReference>
<keyword evidence="4" id="KW-0564">Palmitate</keyword>
<proteinExistence type="inferred from homology"/>
<evidence type="ECO:0000256" key="2">
    <source>
        <dbReference type="ARBA" id="ARBA00023136"/>
    </source>
</evidence>
<dbReference type="EMBL" id="DRNF01000319">
    <property type="protein sequence ID" value="HHJ80981.1"/>
    <property type="molecule type" value="Genomic_DNA"/>
</dbReference>
<protein>
    <recommendedName>
        <fullName evidence="4">Outer membrane protein assembly factor BamE</fullName>
    </recommendedName>
</protein>
<dbReference type="InterPro" id="IPR026592">
    <property type="entry name" value="BamE"/>
</dbReference>